<feature type="region of interest" description="Disordered" evidence="1">
    <location>
        <begin position="1"/>
        <end position="58"/>
    </location>
</feature>
<evidence type="ECO:0000313" key="2">
    <source>
        <dbReference type="EMBL" id="KAL0472800.1"/>
    </source>
</evidence>
<organism evidence="2 3">
    <name type="scientific">Neurospora intermedia</name>
    <dbReference type="NCBI Taxonomy" id="5142"/>
    <lineage>
        <taxon>Eukaryota</taxon>
        <taxon>Fungi</taxon>
        <taxon>Dikarya</taxon>
        <taxon>Ascomycota</taxon>
        <taxon>Pezizomycotina</taxon>
        <taxon>Sordariomycetes</taxon>
        <taxon>Sordariomycetidae</taxon>
        <taxon>Sordariales</taxon>
        <taxon>Sordariaceae</taxon>
        <taxon>Neurospora</taxon>
    </lineage>
</organism>
<keyword evidence="3" id="KW-1185">Reference proteome</keyword>
<feature type="compositionally biased region" description="Acidic residues" evidence="1">
    <location>
        <begin position="1"/>
        <end position="11"/>
    </location>
</feature>
<evidence type="ECO:0008006" key="4">
    <source>
        <dbReference type="Google" id="ProtNLM"/>
    </source>
</evidence>
<feature type="compositionally biased region" description="Basic and acidic residues" evidence="1">
    <location>
        <begin position="276"/>
        <end position="298"/>
    </location>
</feature>
<accession>A0ABR3DJF5</accession>
<feature type="region of interest" description="Disordered" evidence="1">
    <location>
        <begin position="276"/>
        <end position="329"/>
    </location>
</feature>
<proteinExistence type="predicted"/>
<dbReference type="PANTHER" id="PTHR47843:SF3">
    <property type="entry name" value="BTB DOMAIN-CONTAINING PROTEIN"/>
    <property type="match status" value="1"/>
</dbReference>
<evidence type="ECO:0000256" key="1">
    <source>
        <dbReference type="SAM" id="MobiDB-lite"/>
    </source>
</evidence>
<comment type="caution">
    <text evidence="2">The sequence shown here is derived from an EMBL/GenBank/DDBJ whole genome shotgun (WGS) entry which is preliminary data.</text>
</comment>
<name>A0ABR3DJF5_NEUIN</name>
<dbReference type="SUPFAM" id="SSF54695">
    <property type="entry name" value="POZ domain"/>
    <property type="match status" value="1"/>
</dbReference>
<gene>
    <name evidence="2" type="ORF">QR685DRAFT_515100</name>
</gene>
<dbReference type="Gene3D" id="3.30.710.10">
    <property type="entry name" value="Potassium Channel Kv1.1, Chain A"/>
    <property type="match status" value="1"/>
</dbReference>
<evidence type="ECO:0000313" key="3">
    <source>
        <dbReference type="Proteomes" id="UP001451303"/>
    </source>
</evidence>
<dbReference type="Proteomes" id="UP001451303">
    <property type="component" value="Unassembled WGS sequence"/>
</dbReference>
<dbReference type="InterPro" id="IPR011333">
    <property type="entry name" value="SKP1/BTB/POZ_sf"/>
</dbReference>
<feature type="compositionally biased region" description="Polar residues" evidence="1">
    <location>
        <begin position="303"/>
        <end position="319"/>
    </location>
</feature>
<feature type="compositionally biased region" description="Low complexity" evidence="1">
    <location>
        <begin position="25"/>
        <end position="38"/>
    </location>
</feature>
<protein>
    <recommendedName>
        <fullName evidence="4">BTB domain-containing protein</fullName>
    </recommendedName>
</protein>
<dbReference type="CDD" id="cd18186">
    <property type="entry name" value="BTB_POZ_ZBTB_KLHL-like"/>
    <property type="match status" value="1"/>
</dbReference>
<sequence length="465" mass="53078">MSESFNEDIIEDSPAAPSGDVEMTEGGVAAEGASAEDAPANKDELPFAEESADSPPPPRVTFLQYLSSPIVTLIVGTGDQETVLTAHQSLLVQSPWFAEACADFTDDGSPRQIELPNDDIDAMGCFLEFLYTGDYFPKKVPGQRALEKDPSIPEVDLTGEQLLKHARVYTIAEKFGLTNLKNLASSKIHCVNSTAKGEIAYARYVYEFTSKDDTTIRAPVANFWATRSHTLRAEAEDEFRNLCLEFPQFGYDVLSTCYLYLVVVIDATSLGGMVKVDKENHSPRPRRETQARAQRKDAPWYWQRSQAPQTQQPGLSSGDGNCHHHHHHHHHHLKRGIYYRYHHQPTYGRYLLLGGRRVEEGRRENGKRLRVGRKKTEMVWFIITTDRQTDRHTRKRSLVAATKENSQWRRRRWRWRRQESIEPISEERISYHINPSINQPPAYFRSIILFHCYLCYLQSAAADSA</sequence>
<dbReference type="EMBL" id="JAVLET010000002">
    <property type="protein sequence ID" value="KAL0472800.1"/>
    <property type="molecule type" value="Genomic_DNA"/>
</dbReference>
<reference evidence="2 3" key="1">
    <citation type="submission" date="2023-09" db="EMBL/GenBank/DDBJ databases">
        <title>Multi-omics analysis of a traditional fermented food reveals byproduct-associated fungal strains for waste-to-food upcycling.</title>
        <authorList>
            <consortium name="Lawrence Berkeley National Laboratory"/>
            <person name="Rekdal V.M."/>
            <person name="Villalobos-Escobedo J.M."/>
            <person name="Rodriguez-Valeron N."/>
            <person name="Garcia M.O."/>
            <person name="Vasquez D.P."/>
            <person name="Damayanti I."/>
            <person name="Sorensen P.M."/>
            <person name="Baidoo E.E."/>
            <person name="De Carvalho A.C."/>
            <person name="Riley R."/>
            <person name="Lipzen A."/>
            <person name="He G."/>
            <person name="Yan M."/>
            <person name="Haridas S."/>
            <person name="Daum C."/>
            <person name="Yoshinaga Y."/>
            <person name="Ng V."/>
            <person name="Grigoriev I.V."/>
            <person name="Munk R."/>
            <person name="Nuraida L."/>
            <person name="Wijaya C.H."/>
            <person name="Morales P.-C."/>
            <person name="Keasling J.D."/>
        </authorList>
    </citation>
    <scope>NUCLEOTIDE SEQUENCE [LARGE SCALE GENOMIC DNA]</scope>
    <source>
        <strain evidence="2 3">FGSC 2613</strain>
    </source>
</reference>
<dbReference type="PANTHER" id="PTHR47843">
    <property type="entry name" value="BTB DOMAIN-CONTAINING PROTEIN-RELATED"/>
    <property type="match status" value="1"/>
</dbReference>